<evidence type="ECO:0000256" key="3">
    <source>
        <dbReference type="SAM" id="SignalP"/>
    </source>
</evidence>
<keyword evidence="6" id="KW-1185">Reference proteome</keyword>
<feature type="domain" description="Leucine-binding protein" evidence="4">
    <location>
        <begin position="26"/>
        <end position="375"/>
    </location>
</feature>
<dbReference type="AlphaFoldDB" id="A0A7Y6TXQ5"/>
<dbReference type="EMBL" id="JABWMJ010000008">
    <property type="protein sequence ID" value="NUZ07413.1"/>
    <property type="molecule type" value="Genomic_DNA"/>
</dbReference>
<sequence length="414" mass="45313">MIRRLKLLIGAAAFAMGAQASFAAEPIRFALCYDLTKAYTFVTPQFAQAAKDYAALTNLRGGIEGTPVEIIVQDHGNEPQRGIECYERVKGQALTVDLLSTPVSRAVLPRAMKDGEVMIQAMVGRGDAVDGEVFKWVFPLGPTYWGQAANIVGHFKKQSGGNLKGKKIAFLYIDYPFGQEPIPVMQELQKREGFELQLFPYPLPGNDQTSAWSQLRRFQPDLIVHWAFSAMHVVAAKEAKRNGIPLDRVVSVNWLNDVDIANIGAEAAKGIRRATPVVSGTDHPTIKAILQELYDKGKGNGDRKLVSDIYYGLGLATYATIFEGARLALKSEKAPLTAEKMRKGLESILNFDAGGLQPALTVTGKDHGGGGKTRIEMWDGTKWVPQSDWSAEYADLVWSTVKQHSGEFAKSAGK</sequence>
<dbReference type="PANTHER" id="PTHR30483:SF6">
    <property type="entry name" value="PERIPLASMIC BINDING PROTEIN OF ABC TRANSPORTER FOR NATURAL AMINO ACIDS"/>
    <property type="match status" value="1"/>
</dbReference>
<organism evidence="5 6">
    <name type="scientific">Piscinibacter koreensis</name>
    <dbReference type="NCBI Taxonomy" id="2742824"/>
    <lineage>
        <taxon>Bacteria</taxon>
        <taxon>Pseudomonadati</taxon>
        <taxon>Pseudomonadota</taxon>
        <taxon>Betaproteobacteria</taxon>
        <taxon>Burkholderiales</taxon>
        <taxon>Sphaerotilaceae</taxon>
        <taxon>Piscinibacter</taxon>
    </lineage>
</organism>
<comment type="similarity">
    <text evidence="1">Belongs to the leucine-binding protein family.</text>
</comment>
<proteinExistence type="inferred from homology"/>
<evidence type="ECO:0000256" key="1">
    <source>
        <dbReference type="ARBA" id="ARBA00010062"/>
    </source>
</evidence>
<dbReference type="InterPro" id="IPR028081">
    <property type="entry name" value="Leu-bd"/>
</dbReference>
<dbReference type="InterPro" id="IPR028082">
    <property type="entry name" value="Peripla_BP_I"/>
</dbReference>
<protein>
    <submittedName>
        <fullName evidence="5">ABC transporter substrate-binding protein</fullName>
    </submittedName>
</protein>
<feature type="signal peptide" evidence="3">
    <location>
        <begin position="1"/>
        <end position="23"/>
    </location>
</feature>
<dbReference type="Pfam" id="PF13458">
    <property type="entry name" value="Peripla_BP_6"/>
    <property type="match status" value="1"/>
</dbReference>
<evidence type="ECO:0000313" key="5">
    <source>
        <dbReference type="EMBL" id="NUZ07413.1"/>
    </source>
</evidence>
<dbReference type="Proteomes" id="UP000529637">
    <property type="component" value="Unassembled WGS sequence"/>
</dbReference>
<feature type="chain" id="PRO_5030614482" evidence="3">
    <location>
        <begin position="24"/>
        <end position="414"/>
    </location>
</feature>
<comment type="caution">
    <text evidence="5">The sequence shown here is derived from an EMBL/GenBank/DDBJ whole genome shotgun (WGS) entry which is preliminary data.</text>
</comment>
<reference evidence="5 6" key="1">
    <citation type="submission" date="2020-06" db="EMBL/GenBank/DDBJ databases">
        <title>Schlegella sp. ID0723 isolated from air conditioner.</title>
        <authorList>
            <person name="Kim D.Y."/>
            <person name="Kim D.-U."/>
        </authorList>
    </citation>
    <scope>NUCLEOTIDE SEQUENCE [LARGE SCALE GENOMIC DNA]</scope>
    <source>
        <strain evidence="5 6">ID0723</strain>
    </source>
</reference>
<dbReference type="SUPFAM" id="SSF53822">
    <property type="entry name" value="Periplasmic binding protein-like I"/>
    <property type="match status" value="1"/>
</dbReference>
<evidence type="ECO:0000313" key="6">
    <source>
        <dbReference type="Proteomes" id="UP000529637"/>
    </source>
</evidence>
<gene>
    <name evidence="5" type="ORF">HQN59_16745</name>
</gene>
<dbReference type="PANTHER" id="PTHR30483">
    <property type="entry name" value="LEUCINE-SPECIFIC-BINDING PROTEIN"/>
    <property type="match status" value="1"/>
</dbReference>
<keyword evidence="2 3" id="KW-0732">Signal</keyword>
<evidence type="ECO:0000256" key="2">
    <source>
        <dbReference type="ARBA" id="ARBA00022729"/>
    </source>
</evidence>
<dbReference type="CDD" id="cd06334">
    <property type="entry name" value="PBP1_ABC_ligand_binding-like"/>
    <property type="match status" value="1"/>
</dbReference>
<evidence type="ECO:0000259" key="4">
    <source>
        <dbReference type="Pfam" id="PF13458"/>
    </source>
</evidence>
<accession>A0A7Y6TXQ5</accession>
<dbReference type="Gene3D" id="3.40.50.2300">
    <property type="match status" value="2"/>
</dbReference>
<dbReference type="InterPro" id="IPR051010">
    <property type="entry name" value="BCAA_transport"/>
</dbReference>
<name>A0A7Y6TXQ5_9BURK</name>
<dbReference type="RefSeq" id="WP_176070268.1">
    <property type="nucleotide sequence ID" value="NZ_JABWMJ010000008.1"/>
</dbReference>